<evidence type="ECO:0000313" key="4">
    <source>
        <dbReference type="Proteomes" id="UP000612009"/>
    </source>
</evidence>
<keyword evidence="1" id="KW-0472">Membrane</keyword>
<feature type="domain" description="Transposase DDE" evidence="2">
    <location>
        <begin position="29"/>
        <end position="94"/>
    </location>
</feature>
<comment type="caution">
    <text evidence="3">The sequence shown here is derived from an EMBL/GenBank/DDBJ whole genome shotgun (WGS) entry which is preliminary data.</text>
</comment>
<dbReference type="Proteomes" id="UP000612009">
    <property type="component" value="Unassembled WGS sequence"/>
</dbReference>
<feature type="transmembrane region" description="Helical" evidence="1">
    <location>
        <begin position="65"/>
        <end position="83"/>
    </location>
</feature>
<protein>
    <submittedName>
        <fullName evidence="3">Transposase DDE domain protein</fullName>
    </submittedName>
</protein>
<reference evidence="3" key="1">
    <citation type="submission" date="2020-10" db="EMBL/GenBank/DDBJ databases">
        <authorList>
            <person name="Hahn C.J."/>
            <person name="Laso-Perez R."/>
            <person name="Vulcano F."/>
            <person name="Vaziourakis K.-M."/>
            <person name="Stokke R."/>
            <person name="Steen I.H."/>
            <person name="Teske A."/>
            <person name="Boetius A."/>
            <person name="Liebeke M."/>
            <person name="Amann R."/>
            <person name="Knittel K."/>
        </authorList>
    </citation>
    <scope>NUCLEOTIDE SEQUENCE</scope>
    <source>
        <strain evidence="3">Gfbio:e3339647-f889-4370-9287-4fb5cb688e4c:AG392J18_GoMArc1</strain>
    </source>
</reference>
<evidence type="ECO:0000313" key="3">
    <source>
        <dbReference type="EMBL" id="CAD6494474.1"/>
    </source>
</evidence>
<name>A0A811TAW8_9EURY</name>
<dbReference type="InterPro" id="IPR025668">
    <property type="entry name" value="Tnp_DDE_dom"/>
</dbReference>
<dbReference type="AlphaFoldDB" id="A0A811TAW8"/>
<sequence>MSKRWEKKRWGKKYKDNRNWKEYNERLVQRGELYLSLEFVENWDLEIVKMNKNKRGAPFQYPKQFILWMAFIHIIFAMPYRQMEGFSRKLSEMIPKLERRRLYDVIQTD</sequence>
<dbReference type="Pfam" id="PF13737">
    <property type="entry name" value="DDE_Tnp_1_5"/>
    <property type="match status" value="1"/>
</dbReference>
<gene>
    <name evidence="3" type="ORF">LAKADJCE_00782</name>
</gene>
<proteinExistence type="predicted"/>
<accession>A0A811TAW8</accession>
<keyword evidence="1" id="KW-0812">Transmembrane</keyword>
<evidence type="ECO:0000256" key="1">
    <source>
        <dbReference type="SAM" id="Phobius"/>
    </source>
</evidence>
<dbReference type="EMBL" id="CAJHIR010000054">
    <property type="protein sequence ID" value="CAD6494474.1"/>
    <property type="molecule type" value="Genomic_DNA"/>
</dbReference>
<keyword evidence="1" id="KW-1133">Transmembrane helix</keyword>
<organism evidence="3 4">
    <name type="scientific">Candidatus Argoarchaeum ethanivorans</name>
    <dbReference type="NCBI Taxonomy" id="2608793"/>
    <lineage>
        <taxon>Archaea</taxon>
        <taxon>Methanobacteriati</taxon>
        <taxon>Methanobacteriota</taxon>
        <taxon>Stenosarchaea group</taxon>
        <taxon>Methanomicrobia</taxon>
        <taxon>Methanosarcinales</taxon>
        <taxon>Methanosarcinales incertae sedis</taxon>
        <taxon>GOM Arc I cluster</taxon>
        <taxon>Candidatus Argoarchaeum</taxon>
    </lineage>
</organism>
<evidence type="ECO:0000259" key="2">
    <source>
        <dbReference type="Pfam" id="PF13737"/>
    </source>
</evidence>